<protein>
    <recommendedName>
        <fullName evidence="5">non-specific protein-tyrosine kinase</fullName>
        <ecNumber evidence="5">2.7.10.2</ecNumber>
    </recommendedName>
</protein>
<dbReference type="InterPro" id="IPR027417">
    <property type="entry name" value="P-loop_NTPase"/>
</dbReference>
<dbReference type="PANTHER" id="PTHR32309">
    <property type="entry name" value="TYROSINE-PROTEIN KINASE"/>
    <property type="match status" value="1"/>
</dbReference>
<evidence type="ECO:0000256" key="4">
    <source>
        <dbReference type="ARBA" id="ARBA00008883"/>
    </source>
</evidence>
<dbReference type="InterPro" id="IPR005702">
    <property type="entry name" value="Wzc-like_C"/>
</dbReference>
<name>A0ABW0GQD8_9MICO</name>
<feature type="domain" description="AAA" evidence="19">
    <location>
        <begin position="271"/>
        <end position="393"/>
    </location>
</feature>
<evidence type="ECO:0000256" key="11">
    <source>
        <dbReference type="ARBA" id="ARBA00022777"/>
    </source>
</evidence>
<evidence type="ECO:0000256" key="8">
    <source>
        <dbReference type="ARBA" id="ARBA00022679"/>
    </source>
</evidence>
<evidence type="ECO:0000256" key="3">
    <source>
        <dbReference type="ARBA" id="ARBA00007316"/>
    </source>
</evidence>
<evidence type="ECO:0000259" key="19">
    <source>
        <dbReference type="Pfam" id="PF13614"/>
    </source>
</evidence>
<keyword evidence="10" id="KW-0547">Nucleotide-binding</keyword>
<keyword evidence="12" id="KW-0067">ATP-binding</keyword>
<comment type="similarity">
    <text evidence="3">Belongs to the CpsD/CapB family.</text>
</comment>
<gene>
    <name evidence="20" type="ORF">ACFPJ6_14045</name>
</gene>
<dbReference type="Gene3D" id="3.40.50.300">
    <property type="entry name" value="P-loop containing nucleotide triphosphate hydrolases"/>
    <property type="match status" value="1"/>
</dbReference>
<comment type="similarity">
    <text evidence="4">Belongs to the etk/wzc family.</text>
</comment>
<comment type="catalytic activity">
    <reaction evidence="16">
        <text>L-tyrosyl-[protein] + ATP = O-phospho-L-tyrosyl-[protein] + ADP + H(+)</text>
        <dbReference type="Rhea" id="RHEA:10596"/>
        <dbReference type="Rhea" id="RHEA-COMP:10136"/>
        <dbReference type="Rhea" id="RHEA-COMP:20101"/>
        <dbReference type="ChEBI" id="CHEBI:15378"/>
        <dbReference type="ChEBI" id="CHEBI:30616"/>
        <dbReference type="ChEBI" id="CHEBI:46858"/>
        <dbReference type="ChEBI" id="CHEBI:61978"/>
        <dbReference type="ChEBI" id="CHEBI:456216"/>
        <dbReference type="EC" id="2.7.10.2"/>
    </reaction>
</comment>
<evidence type="ECO:0000256" key="16">
    <source>
        <dbReference type="ARBA" id="ARBA00051245"/>
    </source>
</evidence>
<dbReference type="CDD" id="cd05387">
    <property type="entry name" value="BY-kinase"/>
    <property type="match status" value="1"/>
</dbReference>
<keyword evidence="14" id="KW-0472">Membrane</keyword>
<evidence type="ECO:0000256" key="12">
    <source>
        <dbReference type="ARBA" id="ARBA00022840"/>
    </source>
</evidence>
<dbReference type="InterPro" id="IPR025669">
    <property type="entry name" value="AAA_dom"/>
</dbReference>
<dbReference type="EC" id="2.7.10.2" evidence="5"/>
<sequence>MSLRDYVLVLRRRWVTVLVALVLGVVGAVAATAVADPVYRAQTTSFVALSASDGSTTLLQGSQFTLQRVASYTDVVDSPQVLEPVIDELGLDTDVAGLRGRVDAVNPADTVLLDVSATAADADEAAALANAVTVQLGQVIEQLETPRAGGPSPVKVTVTSPAVAPAAPVTPNPVLNLLLGLALGVAVGAGLALLREAVDTSVRGPADLTALTAASPLGMVQNDPTAASRPLVVLDPENDRGEGFRTIRTNLQFVDVDNPPRRFVVTSAVQGEGKTTTACNLALTLAQSGRRVLVVDADLRRPRVAEVLGIEGAVGLSNVLAGQYRVDDVLVRWGSGMLQVLPAGTIPPDPSELLGSRHMAALLADLAERCDVLVVDTPPVLPVSDALVLAAATDGAVLVVRHGSTRREHVSAAVSALRGVGASLIGTVLTAVPRGRSRADRAYRYEQDRRARRRAGGRAWPGPLTLRRPDGPTAPREDPALRR</sequence>
<keyword evidence="9" id="KW-0812">Transmembrane</keyword>
<evidence type="ECO:0000256" key="15">
    <source>
        <dbReference type="ARBA" id="ARBA00023137"/>
    </source>
</evidence>
<dbReference type="EMBL" id="JBHSLD010000013">
    <property type="protein sequence ID" value="MFC5381902.1"/>
    <property type="molecule type" value="Genomic_DNA"/>
</dbReference>
<evidence type="ECO:0000256" key="10">
    <source>
        <dbReference type="ARBA" id="ARBA00022741"/>
    </source>
</evidence>
<keyword evidence="13" id="KW-1133">Transmembrane helix</keyword>
<evidence type="ECO:0000256" key="2">
    <source>
        <dbReference type="ARBA" id="ARBA00006683"/>
    </source>
</evidence>
<keyword evidence="21" id="KW-1185">Reference proteome</keyword>
<accession>A0ABW0GQD8</accession>
<comment type="subcellular location">
    <subcellularLocation>
        <location evidence="1">Cell inner membrane</location>
        <topology evidence="1">Multi-pass membrane protein</topology>
    </subcellularLocation>
</comment>
<dbReference type="Pfam" id="PF13614">
    <property type="entry name" value="AAA_31"/>
    <property type="match status" value="1"/>
</dbReference>
<keyword evidence="7" id="KW-0997">Cell inner membrane</keyword>
<dbReference type="RefSeq" id="WP_340271030.1">
    <property type="nucleotide sequence ID" value="NZ_JBBEOG010000009.1"/>
</dbReference>
<evidence type="ECO:0000256" key="17">
    <source>
        <dbReference type="SAM" id="MobiDB-lite"/>
    </source>
</evidence>
<dbReference type="SUPFAM" id="SSF52540">
    <property type="entry name" value="P-loop containing nucleoside triphosphate hydrolases"/>
    <property type="match status" value="1"/>
</dbReference>
<evidence type="ECO:0000256" key="14">
    <source>
        <dbReference type="ARBA" id="ARBA00023136"/>
    </source>
</evidence>
<dbReference type="InterPro" id="IPR003856">
    <property type="entry name" value="LPS_length_determ_N"/>
</dbReference>
<dbReference type="InterPro" id="IPR050445">
    <property type="entry name" value="Bact_polysacc_biosynth/exp"/>
</dbReference>
<evidence type="ECO:0000256" key="7">
    <source>
        <dbReference type="ARBA" id="ARBA00022519"/>
    </source>
</evidence>
<proteinExistence type="inferred from homology"/>
<evidence type="ECO:0000313" key="21">
    <source>
        <dbReference type="Proteomes" id="UP001596122"/>
    </source>
</evidence>
<comment type="caution">
    <text evidence="20">The sequence shown here is derived from an EMBL/GenBank/DDBJ whole genome shotgun (WGS) entry which is preliminary data.</text>
</comment>
<reference evidence="21" key="1">
    <citation type="journal article" date="2019" name="Int. J. Syst. Evol. Microbiol.">
        <title>The Global Catalogue of Microorganisms (GCM) 10K type strain sequencing project: providing services to taxonomists for standard genome sequencing and annotation.</title>
        <authorList>
            <consortium name="The Broad Institute Genomics Platform"/>
            <consortium name="The Broad Institute Genome Sequencing Center for Infectious Disease"/>
            <person name="Wu L."/>
            <person name="Ma J."/>
        </authorList>
    </citation>
    <scope>NUCLEOTIDE SEQUENCE [LARGE SCALE GENOMIC DNA]</scope>
    <source>
        <strain evidence="21">CCUG 43114</strain>
    </source>
</reference>
<feature type="domain" description="Polysaccharide chain length determinant N-terminal" evidence="18">
    <location>
        <begin position="2"/>
        <end position="89"/>
    </location>
</feature>
<feature type="region of interest" description="Disordered" evidence="17">
    <location>
        <begin position="448"/>
        <end position="483"/>
    </location>
</feature>
<evidence type="ECO:0000256" key="6">
    <source>
        <dbReference type="ARBA" id="ARBA00022475"/>
    </source>
</evidence>
<evidence type="ECO:0000259" key="18">
    <source>
        <dbReference type="Pfam" id="PF02706"/>
    </source>
</evidence>
<dbReference type="PANTHER" id="PTHR32309:SF13">
    <property type="entry name" value="FERRIC ENTEROBACTIN TRANSPORT PROTEIN FEPE"/>
    <property type="match status" value="1"/>
</dbReference>
<evidence type="ECO:0000256" key="5">
    <source>
        <dbReference type="ARBA" id="ARBA00011903"/>
    </source>
</evidence>
<comment type="similarity">
    <text evidence="2">Belongs to the CpsC/CapA family.</text>
</comment>
<dbReference type="GO" id="GO:0004715">
    <property type="term" value="F:non-membrane spanning protein tyrosine kinase activity"/>
    <property type="evidence" value="ECO:0007669"/>
    <property type="project" value="UniProtKB-EC"/>
</dbReference>
<evidence type="ECO:0000256" key="13">
    <source>
        <dbReference type="ARBA" id="ARBA00022989"/>
    </source>
</evidence>
<evidence type="ECO:0000256" key="1">
    <source>
        <dbReference type="ARBA" id="ARBA00004429"/>
    </source>
</evidence>
<keyword evidence="15" id="KW-0829">Tyrosine-protein kinase</keyword>
<keyword evidence="8 20" id="KW-0808">Transferase</keyword>
<keyword evidence="11" id="KW-0418">Kinase</keyword>
<evidence type="ECO:0000313" key="20">
    <source>
        <dbReference type="EMBL" id="MFC5381902.1"/>
    </source>
</evidence>
<keyword evidence="6" id="KW-1003">Cell membrane</keyword>
<organism evidence="20 21">
    <name type="scientific">Aquipuribacter nitratireducens</name>
    <dbReference type="NCBI Taxonomy" id="650104"/>
    <lineage>
        <taxon>Bacteria</taxon>
        <taxon>Bacillati</taxon>
        <taxon>Actinomycetota</taxon>
        <taxon>Actinomycetes</taxon>
        <taxon>Micrococcales</taxon>
        <taxon>Intrasporangiaceae</taxon>
        <taxon>Aquipuribacter</taxon>
    </lineage>
</organism>
<dbReference type="Pfam" id="PF02706">
    <property type="entry name" value="Wzz"/>
    <property type="match status" value="1"/>
</dbReference>
<dbReference type="NCBIfam" id="TIGR01007">
    <property type="entry name" value="eps_fam"/>
    <property type="match status" value="1"/>
</dbReference>
<dbReference type="Proteomes" id="UP001596122">
    <property type="component" value="Unassembled WGS sequence"/>
</dbReference>
<feature type="compositionally biased region" description="Basic and acidic residues" evidence="17">
    <location>
        <begin position="467"/>
        <end position="483"/>
    </location>
</feature>
<evidence type="ECO:0000256" key="9">
    <source>
        <dbReference type="ARBA" id="ARBA00022692"/>
    </source>
</evidence>